<accession>A0A9P4GLL0</accession>
<dbReference type="Proteomes" id="UP000800039">
    <property type="component" value="Unassembled WGS sequence"/>
</dbReference>
<proteinExistence type="predicted"/>
<evidence type="ECO:0000313" key="4">
    <source>
        <dbReference type="Proteomes" id="UP000800039"/>
    </source>
</evidence>
<sequence length="275" mass="28125">MFSSIATLLAFSVTVYGVAFDGPLPTPIDDLLHADINGWSPKPTNEPRSLPDLFRRQNDDGLCGYIQGDAELPVSCTTGGCFYNTVLDWFGCCTGSSIDSCKIATRCIASSAVDACLANPSCSNDQYLTACTASSAPFCAEMYSVVSRKTVSHLVCAPTATVVQVLRSSGSLGSASSLRVSSILRTSSARVTSLAPSRILSARPSSSTLDEDDEESSVIVADTRSTTDVQSAGSSSASLTVAATSSQSTAGAAMQTVAAVVGAAGGLAGAIALLF</sequence>
<gene>
    <name evidence="3" type="ORF">K460DRAFT_393645</name>
</gene>
<keyword evidence="4" id="KW-1185">Reference proteome</keyword>
<keyword evidence="1" id="KW-0472">Membrane</keyword>
<dbReference type="AlphaFoldDB" id="A0A9P4GLL0"/>
<keyword evidence="1" id="KW-0812">Transmembrane</keyword>
<feature type="transmembrane region" description="Helical" evidence="1">
    <location>
        <begin position="252"/>
        <end position="274"/>
    </location>
</feature>
<dbReference type="OrthoDB" id="5347452at2759"/>
<feature type="signal peptide" evidence="2">
    <location>
        <begin position="1"/>
        <end position="17"/>
    </location>
</feature>
<organism evidence="3 4">
    <name type="scientific">Cucurbitaria berberidis CBS 394.84</name>
    <dbReference type="NCBI Taxonomy" id="1168544"/>
    <lineage>
        <taxon>Eukaryota</taxon>
        <taxon>Fungi</taxon>
        <taxon>Dikarya</taxon>
        <taxon>Ascomycota</taxon>
        <taxon>Pezizomycotina</taxon>
        <taxon>Dothideomycetes</taxon>
        <taxon>Pleosporomycetidae</taxon>
        <taxon>Pleosporales</taxon>
        <taxon>Pleosporineae</taxon>
        <taxon>Cucurbitariaceae</taxon>
        <taxon>Cucurbitaria</taxon>
    </lineage>
</organism>
<evidence type="ECO:0008006" key="5">
    <source>
        <dbReference type="Google" id="ProtNLM"/>
    </source>
</evidence>
<name>A0A9P4GLL0_9PLEO</name>
<protein>
    <recommendedName>
        <fullName evidence="5">Extracellular membrane protein CFEM domain-containing protein</fullName>
    </recommendedName>
</protein>
<evidence type="ECO:0000313" key="3">
    <source>
        <dbReference type="EMBL" id="KAF1848598.1"/>
    </source>
</evidence>
<comment type="caution">
    <text evidence="3">The sequence shown here is derived from an EMBL/GenBank/DDBJ whole genome shotgun (WGS) entry which is preliminary data.</text>
</comment>
<dbReference type="RefSeq" id="XP_040791161.1">
    <property type="nucleotide sequence ID" value="XM_040935943.1"/>
</dbReference>
<keyword evidence="1" id="KW-1133">Transmembrane helix</keyword>
<evidence type="ECO:0000256" key="1">
    <source>
        <dbReference type="SAM" id="Phobius"/>
    </source>
</evidence>
<dbReference type="EMBL" id="ML976615">
    <property type="protein sequence ID" value="KAF1848598.1"/>
    <property type="molecule type" value="Genomic_DNA"/>
</dbReference>
<feature type="chain" id="PRO_5040190317" description="Extracellular membrane protein CFEM domain-containing protein" evidence="2">
    <location>
        <begin position="18"/>
        <end position="275"/>
    </location>
</feature>
<evidence type="ECO:0000256" key="2">
    <source>
        <dbReference type="SAM" id="SignalP"/>
    </source>
</evidence>
<keyword evidence="2" id="KW-0732">Signal</keyword>
<reference evidence="3" key="1">
    <citation type="submission" date="2020-01" db="EMBL/GenBank/DDBJ databases">
        <authorList>
            <consortium name="DOE Joint Genome Institute"/>
            <person name="Haridas S."/>
            <person name="Albert R."/>
            <person name="Binder M."/>
            <person name="Bloem J."/>
            <person name="Labutti K."/>
            <person name="Salamov A."/>
            <person name="Andreopoulos B."/>
            <person name="Baker S.E."/>
            <person name="Barry K."/>
            <person name="Bills G."/>
            <person name="Bluhm B.H."/>
            <person name="Cannon C."/>
            <person name="Castanera R."/>
            <person name="Culley D.E."/>
            <person name="Daum C."/>
            <person name="Ezra D."/>
            <person name="Gonzalez J.B."/>
            <person name="Henrissat B."/>
            <person name="Kuo A."/>
            <person name="Liang C."/>
            <person name="Lipzen A."/>
            <person name="Lutzoni F."/>
            <person name="Magnuson J."/>
            <person name="Mondo S."/>
            <person name="Nolan M."/>
            <person name="Ohm R."/>
            <person name="Pangilinan J."/>
            <person name="Park H.-J."/>
            <person name="Ramirez L."/>
            <person name="Alfaro M."/>
            <person name="Sun H."/>
            <person name="Tritt A."/>
            <person name="Yoshinaga Y."/>
            <person name="Zwiers L.-H."/>
            <person name="Turgeon B.G."/>
            <person name="Goodwin S.B."/>
            <person name="Spatafora J.W."/>
            <person name="Crous P.W."/>
            <person name="Grigoriev I.V."/>
        </authorList>
    </citation>
    <scope>NUCLEOTIDE SEQUENCE</scope>
    <source>
        <strain evidence="3">CBS 394.84</strain>
    </source>
</reference>
<dbReference type="GeneID" id="63853194"/>